<feature type="region of interest" description="Disordered" evidence="2">
    <location>
        <begin position="1"/>
        <end position="44"/>
    </location>
</feature>
<organism evidence="3 4">
    <name type="scientific">Guyanagaster necrorhizus</name>
    <dbReference type="NCBI Taxonomy" id="856835"/>
    <lineage>
        <taxon>Eukaryota</taxon>
        <taxon>Fungi</taxon>
        <taxon>Dikarya</taxon>
        <taxon>Basidiomycota</taxon>
        <taxon>Agaricomycotina</taxon>
        <taxon>Agaricomycetes</taxon>
        <taxon>Agaricomycetidae</taxon>
        <taxon>Agaricales</taxon>
        <taxon>Marasmiineae</taxon>
        <taxon>Physalacriaceae</taxon>
        <taxon>Guyanagaster</taxon>
    </lineage>
</organism>
<evidence type="ECO:0000256" key="1">
    <source>
        <dbReference type="SAM" id="Coils"/>
    </source>
</evidence>
<dbReference type="Proteomes" id="UP000812287">
    <property type="component" value="Unassembled WGS sequence"/>
</dbReference>
<reference evidence="3" key="1">
    <citation type="submission" date="2020-11" db="EMBL/GenBank/DDBJ databases">
        <title>Adaptations for nitrogen fixation in a non-lichenized fungal sporocarp promotes dispersal by wood-feeding termites.</title>
        <authorList>
            <consortium name="DOE Joint Genome Institute"/>
            <person name="Koch R.A."/>
            <person name="Yoon G."/>
            <person name="Arayal U."/>
            <person name="Lail K."/>
            <person name="Amirebrahimi M."/>
            <person name="Labutti K."/>
            <person name="Lipzen A."/>
            <person name="Riley R."/>
            <person name="Barry K."/>
            <person name="Henrissat B."/>
            <person name="Grigoriev I.V."/>
            <person name="Herr J.R."/>
            <person name="Aime M.C."/>
        </authorList>
    </citation>
    <scope>NUCLEOTIDE SEQUENCE</scope>
    <source>
        <strain evidence="3">MCA 3950</strain>
    </source>
</reference>
<dbReference type="OrthoDB" id="6474464at2759"/>
<evidence type="ECO:0000313" key="4">
    <source>
        <dbReference type="Proteomes" id="UP000812287"/>
    </source>
</evidence>
<protein>
    <submittedName>
        <fullName evidence="3">Uncharacterized protein</fullName>
    </submittedName>
</protein>
<feature type="compositionally biased region" description="Low complexity" evidence="2">
    <location>
        <begin position="27"/>
        <end position="41"/>
    </location>
</feature>
<comment type="caution">
    <text evidence="3">The sequence shown here is derived from an EMBL/GenBank/DDBJ whole genome shotgun (WGS) entry which is preliminary data.</text>
</comment>
<evidence type="ECO:0000313" key="3">
    <source>
        <dbReference type="EMBL" id="KAG7446501.1"/>
    </source>
</evidence>
<dbReference type="AlphaFoldDB" id="A0A9P7VV84"/>
<feature type="coiled-coil region" evidence="1">
    <location>
        <begin position="123"/>
        <end position="154"/>
    </location>
</feature>
<keyword evidence="4" id="KW-1185">Reference proteome</keyword>
<name>A0A9P7VV84_9AGAR</name>
<gene>
    <name evidence="3" type="ORF">BT62DRAFT_122795</name>
</gene>
<proteinExistence type="predicted"/>
<accession>A0A9P7VV84</accession>
<sequence length="323" mass="35555">MGPRTDKPAGAQAKPHRPSINIPPTPDSATSSQSAATVTPSHAASSNFSVLASATILRDGADLLSATKSAIPPEIEAVAQLMHNLKEMNHRLKGMYESIETNTERAAMLGPVIKAGEETATLRSRLEKQIAKHAKELETLRRELERRVKERLEDRLKQHVTKEIRASVAQKIENKVRQELEKQVPHSLRHQTNEHTHQMVAIKTHLHNSEARRINATLTRKEKLRPLIPLDGSTLPASLFPNNIDACLAMSGKDVKELLKHYELDKASPVPPGGTSKEENINKFLDYIGAPYHVLPGPTVPESASSKGPRLVAPILITRKAVV</sequence>
<keyword evidence="1" id="KW-0175">Coiled coil</keyword>
<dbReference type="GeneID" id="66102056"/>
<evidence type="ECO:0000256" key="2">
    <source>
        <dbReference type="SAM" id="MobiDB-lite"/>
    </source>
</evidence>
<dbReference type="EMBL" id="MU250534">
    <property type="protein sequence ID" value="KAG7446501.1"/>
    <property type="molecule type" value="Genomic_DNA"/>
</dbReference>
<dbReference type="RefSeq" id="XP_043040001.1">
    <property type="nucleotide sequence ID" value="XM_043179762.1"/>
</dbReference>